<comment type="similarity">
    <text evidence="1">Belongs to the short-chain dehydrogenases/reductases (SDR) family.</text>
</comment>
<reference evidence="4" key="1">
    <citation type="submission" date="2022-11" db="EMBL/GenBank/DDBJ databases">
        <title>Genome Sequence of Cubamyces cubensis.</title>
        <authorList>
            <person name="Buettner E."/>
        </authorList>
    </citation>
    <scope>NUCLEOTIDE SEQUENCE</scope>
    <source>
        <strain evidence="4">MPL-01</strain>
    </source>
</reference>
<evidence type="ECO:0000313" key="4">
    <source>
        <dbReference type="EMBL" id="KAJ8454445.1"/>
    </source>
</evidence>
<comment type="caution">
    <text evidence="4">The sequence shown here is derived from an EMBL/GenBank/DDBJ whole genome shotgun (WGS) entry which is preliminary data.</text>
</comment>
<evidence type="ECO:0000256" key="2">
    <source>
        <dbReference type="ARBA" id="ARBA00022857"/>
    </source>
</evidence>
<dbReference type="GO" id="GO:0016491">
    <property type="term" value="F:oxidoreductase activity"/>
    <property type="evidence" value="ECO:0007669"/>
    <property type="project" value="UniProtKB-KW"/>
</dbReference>
<keyword evidence="2" id="KW-0521">NADP</keyword>
<dbReference type="PANTHER" id="PTHR43544">
    <property type="entry name" value="SHORT-CHAIN DEHYDROGENASE/REDUCTASE"/>
    <property type="match status" value="1"/>
</dbReference>
<dbReference type="Proteomes" id="UP001215151">
    <property type="component" value="Unassembled WGS sequence"/>
</dbReference>
<evidence type="ECO:0000313" key="5">
    <source>
        <dbReference type="Proteomes" id="UP001215151"/>
    </source>
</evidence>
<protein>
    <recommendedName>
        <fullName evidence="6">C-factor</fullName>
    </recommendedName>
</protein>
<proteinExistence type="inferred from homology"/>
<dbReference type="PROSITE" id="PS00061">
    <property type="entry name" value="ADH_SHORT"/>
    <property type="match status" value="1"/>
</dbReference>
<keyword evidence="5" id="KW-1185">Reference proteome</keyword>
<dbReference type="GO" id="GO:0005737">
    <property type="term" value="C:cytoplasm"/>
    <property type="evidence" value="ECO:0007669"/>
    <property type="project" value="TreeGrafter"/>
</dbReference>
<gene>
    <name evidence="4" type="ORF">ONZ51_g13020</name>
</gene>
<accession>A0AAD7X4F2</accession>
<evidence type="ECO:0000256" key="1">
    <source>
        <dbReference type="ARBA" id="ARBA00006484"/>
    </source>
</evidence>
<dbReference type="InterPro" id="IPR051468">
    <property type="entry name" value="Fungal_SecMetab_SDRs"/>
</dbReference>
<dbReference type="PANTHER" id="PTHR43544:SF7">
    <property type="entry name" value="NADB-LER2"/>
    <property type="match status" value="1"/>
</dbReference>
<evidence type="ECO:0000256" key="3">
    <source>
        <dbReference type="ARBA" id="ARBA00023002"/>
    </source>
</evidence>
<dbReference type="SUPFAM" id="SSF51735">
    <property type="entry name" value="NAD(P)-binding Rossmann-fold domains"/>
    <property type="match status" value="1"/>
</dbReference>
<dbReference type="InterPro" id="IPR020904">
    <property type="entry name" value="Sc_DH/Rdtase_CS"/>
</dbReference>
<sequence length="106" mass="11270">MASKKTIVHVSSTGGSLGSIERVGARLVSYGMSKTALNMLARKQQAERPDFTILTVCPGWVKTGLGGDAAPLEPSESVAGLMKIITSATESDKGKYVRYNGEIIPW</sequence>
<dbReference type="Gene3D" id="3.40.50.720">
    <property type="entry name" value="NAD(P)-binding Rossmann-like Domain"/>
    <property type="match status" value="1"/>
</dbReference>
<dbReference type="EMBL" id="JAPEVG010000966">
    <property type="protein sequence ID" value="KAJ8454445.1"/>
    <property type="molecule type" value="Genomic_DNA"/>
</dbReference>
<name>A0AAD7X4F2_9APHY</name>
<dbReference type="InterPro" id="IPR036291">
    <property type="entry name" value="NAD(P)-bd_dom_sf"/>
</dbReference>
<dbReference type="AlphaFoldDB" id="A0AAD7X4F2"/>
<organism evidence="4 5">
    <name type="scientific">Trametes cubensis</name>
    <dbReference type="NCBI Taxonomy" id="1111947"/>
    <lineage>
        <taxon>Eukaryota</taxon>
        <taxon>Fungi</taxon>
        <taxon>Dikarya</taxon>
        <taxon>Basidiomycota</taxon>
        <taxon>Agaricomycotina</taxon>
        <taxon>Agaricomycetes</taxon>
        <taxon>Polyporales</taxon>
        <taxon>Polyporaceae</taxon>
        <taxon>Trametes</taxon>
    </lineage>
</organism>
<evidence type="ECO:0008006" key="6">
    <source>
        <dbReference type="Google" id="ProtNLM"/>
    </source>
</evidence>
<keyword evidence="3" id="KW-0560">Oxidoreductase</keyword>